<proteinExistence type="predicted"/>
<gene>
    <name evidence="1" type="ORF">VFH_IV203920</name>
</gene>
<protein>
    <submittedName>
        <fullName evidence="1">Uncharacterized protein</fullName>
    </submittedName>
</protein>
<dbReference type="Proteomes" id="UP001157006">
    <property type="component" value="Chromosome 4"/>
</dbReference>
<sequence>MIYRGGMSTLVYGTHIDKLTMVTVPRMLTGWGYTQGTYRRWMKIIEIDANFFQIRKDDDCYNFAAYACANEVDGEMFVEHDVRGVEVSVRSPRCVNEILDMDRCDEEGVECMGDSADERATVT</sequence>
<dbReference type="AlphaFoldDB" id="A0AAV1AK38"/>
<organism evidence="1 2">
    <name type="scientific">Vicia faba</name>
    <name type="common">Broad bean</name>
    <name type="synonym">Faba vulgaris</name>
    <dbReference type="NCBI Taxonomy" id="3906"/>
    <lineage>
        <taxon>Eukaryota</taxon>
        <taxon>Viridiplantae</taxon>
        <taxon>Streptophyta</taxon>
        <taxon>Embryophyta</taxon>
        <taxon>Tracheophyta</taxon>
        <taxon>Spermatophyta</taxon>
        <taxon>Magnoliopsida</taxon>
        <taxon>eudicotyledons</taxon>
        <taxon>Gunneridae</taxon>
        <taxon>Pentapetalae</taxon>
        <taxon>rosids</taxon>
        <taxon>fabids</taxon>
        <taxon>Fabales</taxon>
        <taxon>Fabaceae</taxon>
        <taxon>Papilionoideae</taxon>
        <taxon>50 kb inversion clade</taxon>
        <taxon>NPAAA clade</taxon>
        <taxon>Hologalegina</taxon>
        <taxon>IRL clade</taxon>
        <taxon>Fabeae</taxon>
        <taxon>Vicia</taxon>
    </lineage>
</organism>
<evidence type="ECO:0000313" key="1">
    <source>
        <dbReference type="EMBL" id="CAI8610900.1"/>
    </source>
</evidence>
<evidence type="ECO:0000313" key="2">
    <source>
        <dbReference type="Proteomes" id="UP001157006"/>
    </source>
</evidence>
<name>A0AAV1AK38_VICFA</name>
<accession>A0AAV1AK38</accession>
<keyword evidence="2" id="KW-1185">Reference proteome</keyword>
<dbReference type="EMBL" id="OX451739">
    <property type="protein sequence ID" value="CAI8610900.1"/>
    <property type="molecule type" value="Genomic_DNA"/>
</dbReference>
<reference evidence="1 2" key="1">
    <citation type="submission" date="2023-01" db="EMBL/GenBank/DDBJ databases">
        <authorList>
            <person name="Kreplak J."/>
        </authorList>
    </citation>
    <scope>NUCLEOTIDE SEQUENCE [LARGE SCALE GENOMIC DNA]</scope>
</reference>